<keyword evidence="1" id="KW-0812">Transmembrane</keyword>
<keyword evidence="3" id="KW-1185">Reference proteome</keyword>
<proteinExistence type="predicted"/>
<dbReference type="Proteomes" id="UP000183508">
    <property type="component" value="Unassembled WGS sequence"/>
</dbReference>
<dbReference type="OrthoDB" id="2678292at2"/>
<gene>
    <name evidence="2" type="ORF">SAMN05421543_101159</name>
</gene>
<dbReference type="EMBL" id="FPBV01000001">
    <property type="protein sequence ID" value="SFU33475.1"/>
    <property type="molecule type" value="Genomic_DNA"/>
</dbReference>
<keyword evidence="1" id="KW-1133">Transmembrane helix</keyword>
<dbReference type="AlphaFoldDB" id="A0A1I7FBH9"/>
<name>A0A1I7FBH9_9BACL</name>
<feature type="transmembrane region" description="Helical" evidence="1">
    <location>
        <begin position="170"/>
        <end position="191"/>
    </location>
</feature>
<dbReference type="RefSeq" id="WP_074948630.1">
    <property type="nucleotide sequence ID" value="NZ_FPBV01000001.1"/>
</dbReference>
<keyword evidence="1" id="KW-0472">Membrane</keyword>
<feature type="transmembrane region" description="Helical" evidence="1">
    <location>
        <begin position="138"/>
        <end position="158"/>
    </location>
</feature>
<evidence type="ECO:0000313" key="2">
    <source>
        <dbReference type="EMBL" id="SFU33475.1"/>
    </source>
</evidence>
<feature type="transmembrane region" description="Helical" evidence="1">
    <location>
        <begin position="27"/>
        <end position="50"/>
    </location>
</feature>
<feature type="transmembrane region" description="Helical" evidence="1">
    <location>
        <begin position="70"/>
        <end position="91"/>
    </location>
</feature>
<protein>
    <submittedName>
        <fullName evidence="2">Uncharacterized membrane protein YozB, DUF420 family</fullName>
    </submittedName>
</protein>
<accession>A0A1I7FBH9</accession>
<sequence length="210" mass="23067">MATEHAHAAGHAAHHDEHVDHQGNANFAVWCGLAALTFTTGTFVASNVYLRAWSPAKFVLDDTLLKNLPYVAVLFSIISTVLLLIAASFFVRDKWRAFNGTLALAALTYAVVLLTQFRLMIWFAGYSKQVATIYAPTAAIQFLLNVVGMVLIAVAGWYSSFPNKAHINKFFPVAMNVWLYSAVSGILILILENVITWGQFAAWCGIKLTS</sequence>
<organism evidence="2 3">
    <name type="scientific">Alicyclobacillus macrosporangiidus</name>
    <dbReference type="NCBI Taxonomy" id="392015"/>
    <lineage>
        <taxon>Bacteria</taxon>
        <taxon>Bacillati</taxon>
        <taxon>Bacillota</taxon>
        <taxon>Bacilli</taxon>
        <taxon>Bacillales</taxon>
        <taxon>Alicyclobacillaceae</taxon>
        <taxon>Alicyclobacillus</taxon>
    </lineage>
</organism>
<feature type="transmembrane region" description="Helical" evidence="1">
    <location>
        <begin position="103"/>
        <end position="126"/>
    </location>
</feature>
<dbReference type="STRING" id="392015.SAMN05421543_101159"/>
<reference evidence="3" key="1">
    <citation type="submission" date="2016-10" db="EMBL/GenBank/DDBJ databases">
        <authorList>
            <person name="Varghese N."/>
        </authorList>
    </citation>
    <scope>NUCLEOTIDE SEQUENCE [LARGE SCALE GENOMIC DNA]</scope>
    <source>
        <strain evidence="3">DSM 17980</strain>
    </source>
</reference>
<evidence type="ECO:0000313" key="3">
    <source>
        <dbReference type="Proteomes" id="UP000183508"/>
    </source>
</evidence>
<evidence type="ECO:0000256" key="1">
    <source>
        <dbReference type="SAM" id="Phobius"/>
    </source>
</evidence>